<feature type="domain" description="HPr(Ser) kinase/phosphorylase N-terminal" evidence="15">
    <location>
        <begin position="21"/>
        <end position="135"/>
    </location>
</feature>
<feature type="active site" description="Proton acceptor; for phosphorylation activity. Proton donor; for dephosphorylation activity" evidence="14">
    <location>
        <position position="185"/>
    </location>
</feature>
<dbReference type="PANTHER" id="PTHR30305:SF1">
    <property type="entry name" value="HPR KINASE_PHOSPHORYLASE"/>
    <property type="match status" value="1"/>
</dbReference>
<feature type="active site" evidence="14">
    <location>
        <position position="146"/>
    </location>
</feature>
<keyword evidence="5 14" id="KW-0808">Transferase</keyword>
<comment type="caution">
    <text evidence="14">Lacks conserved residue(s) required for the propagation of feature annotation.</text>
</comment>
<dbReference type="InterPro" id="IPR027417">
    <property type="entry name" value="P-loop_NTPase"/>
</dbReference>
<evidence type="ECO:0000256" key="1">
    <source>
        <dbReference type="ARBA" id="ARBA00001120"/>
    </source>
</evidence>
<dbReference type="GO" id="GO:0006109">
    <property type="term" value="P:regulation of carbohydrate metabolic process"/>
    <property type="evidence" value="ECO:0007669"/>
    <property type="project" value="UniProtKB-UniRule"/>
</dbReference>
<keyword evidence="6 14" id="KW-0479">Metal-binding</keyword>
<dbReference type="InterPro" id="IPR028979">
    <property type="entry name" value="Ser_kin/Pase_Hpr-like_N_sf"/>
</dbReference>
<comment type="catalytic activity">
    <reaction evidence="13 14">
        <text>[HPr protein]-O-phospho-L-serine + phosphate + H(+) = [HPr protein]-L-serine + diphosphate</text>
        <dbReference type="Rhea" id="RHEA:46604"/>
        <dbReference type="Rhea" id="RHEA-COMP:11602"/>
        <dbReference type="Rhea" id="RHEA-COMP:11603"/>
        <dbReference type="ChEBI" id="CHEBI:15378"/>
        <dbReference type="ChEBI" id="CHEBI:29999"/>
        <dbReference type="ChEBI" id="CHEBI:33019"/>
        <dbReference type="ChEBI" id="CHEBI:43474"/>
        <dbReference type="ChEBI" id="CHEBI:83421"/>
    </reaction>
</comment>
<dbReference type="Gene3D" id="3.40.50.300">
    <property type="entry name" value="P-loop containing nucleotide triphosphate hydrolases"/>
    <property type="match status" value="1"/>
</dbReference>
<evidence type="ECO:0000256" key="10">
    <source>
        <dbReference type="ARBA" id="ARBA00022842"/>
    </source>
</evidence>
<evidence type="ECO:0000256" key="8">
    <source>
        <dbReference type="ARBA" id="ARBA00022777"/>
    </source>
</evidence>
<dbReference type="GO" id="GO:0005524">
    <property type="term" value="F:ATP binding"/>
    <property type="evidence" value="ECO:0007669"/>
    <property type="project" value="UniProtKB-UniRule"/>
</dbReference>
<feature type="region of interest" description="Important for the catalytic mechanism of both phosphorylation and dephosphorylation" evidence="14">
    <location>
        <begin position="209"/>
        <end position="218"/>
    </location>
</feature>
<dbReference type="InterPro" id="IPR003755">
    <property type="entry name" value="HPr(Ser)_kin/Pase"/>
</dbReference>
<comment type="subunit">
    <text evidence="14">Homohexamer.</text>
</comment>
<dbReference type="FunFam" id="3.40.50.300:FF:000174">
    <property type="entry name" value="HPr kinase/phosphorylase"/>
    <property type="match status" value="1"/>
</dbReference>
<gene>
    <name evidence="14 17" type="primary">hprK</name>
    <name evidence="17" type="ORF">FEZ08_01815</name>
</gene>
<keyword evidence="12 14" id="KW-0119">Carbohydrate metabolism</keyword>
<dbReference type="SUPFAM" id="SSF75138">
    <property type="entry name" value="HprK N-terminal domain-like"/>
    <property type="match status" value="1"/>
</dbReference>
<protein>
    <recommendedName>
        <fullName evidence="14">HPr kinase/phosphorylase</fullName>
        <shortName evidence="14">HPrK/P</shortName>
        <ecNumber evidence="14">2.7.11.-</ecNumber>
        <ecNumber evidence="14">2.7.4.-</ecNumber>
    </recommendedName>
    <alternativeName>
        <fullName evidence="14">HPr(Ser) kinase/phosphorylase</fullName>
    </alternativeName>
</protein>
<evidence type="ECO:0000256" key="2">
    <source>
        <dbReference type="ARBA" id="ARBA00001946"/>
    </source>
</evidence>
<comment type="function">
    <text evidence="14">Catalyzes the ATP- as well as the pyrophosphate-dependent phosphorylation of a specific serine residue in HPr, a phosphocarrier protein of the phosphoenolpyruvate-dependent sugar phosphotransferase system (PTS). HprK/P also catalyzes the pyrophosphate-producing, inorganic phosphate-dependent dephosphorylation (phosphorolysis) of seryl-phosphorylated HPr (P-Ser-HPr). The two antagonistic activities of HprK/P are regulated by several intracellular metabolites, which change their concentration in response to the absence or presence of rapidly metabolisable carbon sources (glucose, fructose, etc.) in the growth medium. Therefore, by controlling the phosphorylation state of HPr, HPrK/P is a sensor enzyme that plays a major role in the regulation of carbon metabolism and sugar transport: it mediates carbon catabolite repression (CCR), and regulates PTS-catalyzed carbohydrate uptake and inducer exclusion.</text>
</comment>
<evidence type="ECO:0000256" key="6">
    <source>
        <dbReference type="ARBA" id="ARBA00022723"/>
    </source>
</evidence>
<evidence type="ECO:0000313" key="17">
    <source>
        <dbReference type="EMBL" id="TLG77381.1"/>
    </source>
</evidence>
<evidence type="ECO:0000259" key="15">
    <source>
        <dbReference type="Pfam" id="PF02603"/>
    </source>
</evidence>
<dbReference type="EC" id="2.7.4.-" evidence="14"/>
<dbReference type="FunCoup" id="A0A5R8QH64">
    <property type="interactions" value="2"/>
</dbReference>
<organism evidence="17 18">
    <name type="scientific">Culicoidibacter larvae</name>
    <dbReference type="NCBI Taxonomy" id="2579976"/>
    <lineage>
        <taxon>Bacteria</taxon>
        <taxon>Bacillati</taxon>
        <taxon>Bacillota</taxon>
        <taxon>Culicoidibacteria</taxon>
        <taxon>Culicoidibacterales</taxon>
        <taxon>Culicoidibacteraceae</taxon>
        <taxon>Culicoidibacter</taxon>
    </lineage>
</organism>
<evidence type="ECO:0000313" key="18">
    <source>
        <dbReference type="Proteomes" id="UP000306912"/>
    </source>
</evidence>
<evidence type="ECO:0000259" key="16">
    <source>
        <dbReference type="Pfam" id="PF07475"/>
    </source>
</evidence>
<comment type="domain">
    <text evidence="14">The Walker A ATP-binding motif also binds Pi and PPi.</text>
</comment>
<dbReference type="OrthoDB" id="9778803at2"/>
<name>A0A5R8QH64_9FIRM</name>
<feature type="domain" description="HPr kinase/phosphorylase C-terminal" evidence="16">
    <location>
        <begin position="138"/>
        <end position="306"/>
    </location>
</feature>
<sequence length="326" mass="36436">MSSMSHTIERMTVGELQITLGLTALYEGFDDQRIINDDSVSRPILEMTGIFEYFNSTRVQVIGNQEMELLDSLEPHVAEERISKLCSYTDIPAIVLSRSRQAPQYMIDRCRESGIPLFSSASITTMLIANLSRILREYFAPQTNMHGVMLDVKGIGVIITGESSIGKSETALELVTRGNQLISDDRVIVYEVEPGMLIGKAPRVLERMMEIRGLGIVDIMTMYGAGSFRQKKSLSLVIQLVEWTKQIDYDRIGLQTQQMQILNTMVDRIILPVRPGRNTATLIESAALNQKLRRLGINSAEAFIERLSQSISQSEIGEEGTGVDNE</sequence>
<dbReference type="Pfam" id="PF07475">
    <property type="entry name" value="Hpr_kinase_C"/>
    <property type="match status" value="1"/>
</dbReference>
<evidence type="ECO:0000256" key="12">
    <source>
        <dbReference type="ARBA" id="ARBA00023277"/>
    </source>
</evidence>
<feature type="active site" evidence="14">
    <location>
        <position position="251"/>
    </location>
</feature>
<dbReference type="InterPro" id="IPR011126">
    <property type="entry name" value="Hpr_kin/Pase_Hpr_N"/>
</dbReference>
<keyword evidence="8 14" id="KW-0418">Kinase</keyword>
<evidence type="ECO:0000256" key="13">
    <source>
        <dbReference type="ARBA" id="ARBA00047657"/>
    </source>
</evidence>
<keyword evidence="7 14" id="KW-0547">Nucleotide-binding</keyword>
<dbReference type="InterPro" id="IPR011104">
    <property type="entry name" value="Hpr_kin/Pase_C"/>
</dbReference>
<dbReference type="SUPFAM" id="SSF53795">
    <property type="entry name" value="PEP carboxykinase-like"/>
    <property type="match status" value="1"/>
</dbReference>
<dbReference type="GO" id="GO:0004712">
    <property type="term" value="F:protein serine/threonine/tyrosine kinase activity"/>
    <property type="evidence" value="ECO:0007669"/>
    <property type="project" value="UniProtKB-UniRule"/>
</dbReference>
<feature type="binding site" evidence="14">
    <location>
        <position position="210"/>
    </location>
    <ligand>
        <name>Mg(2+)</name>
        <dbReference type="ChEBI" id="CHEBI:18420"/>
    </ligand>
</feature>
<comment type="catalytic activity">
    <reaction evidence="1 14">
        <text>[HPr protein]-L-serine + ATP = [HPr protein]-O-phospho-L-serine + ADP + H(+)</text>
        <dbReference type="Rhea" id="RHEA:46600"/>
        <dbReference type="Rhea" id="RHEA-COMP:11602"/>
        <dbReference type="Rhea" id="RHEA-COMP:11603"/>
        <dbReference type="ChEBI" id="CHEBI:15378"/>
        <dbReference type="ChEBI" id="CHEBI:29999"/>
        <dbReference type="ChEBI" id="CHEBI:30616"/>
        <dbReference type="ChEBI" id="CHEBI:83421"/>
        <dbReference type="ChEBI" id="CHEBI:456216"/>
    </reaction>
</comment>
<dbReference type="Pfam" id="PF02603">
    <property type="entry name" value="Hpr_kinase_N"/>
    <property type="match status" value="1"/>
</dbReference>
<keyword evidence="18" id="KW-1185">Reference proteome</keyword>
<evidence type="ECO:0000256" key="11">
    <source>
        <dbReference type="ARBA" id="ARBA00023268"/>
    </source>
</evidence>
<dbReference type="Proteomes" id="UP000306912">
    <property type="component" value="Unassembled WGS sequence"/>
</dbReference>
<evidence type="ECO:0000256" key="4">
    <source>
        <dbReference type="ARBA" id="ARBA00022527"/>
    </source>
</evidence>
<dbReference type="PANTHER" id="PTHR30305">
    <property type="entry name" value="PROTEIN YJDM-RELATED"/>
    <property type="match status" value="1"/>
</dbReference>
<dbReference type="EMBL" id="VBWP01000001">
    <property type="protein sequence ID" value="TLG77381.1"/>
    <property type="molecule type" value="Genomic_DNA"/>
</dbReference>
<keyword evidence="11 14" id="KW-0511">Multifunctional enzyme</keyword>
<evidence type="ECO:0000256" key="3">
    <source>
        <dbReference type="ARBA" id="ARBA00006883"/>
    </source>
</evidence>
<comment type="similarity">
    <text evidence="3 14">Belongs to the HPrK/P family.</text>
</comment>
<dbReference type="InParanoid" id="A0A5R8QH64"/>
<evidence type="ECO:0000256" key="5">
    <source>
        <dbReference type="ARBA" id="ARBA00022679"/>
    </source>
</evidence>
<comment type="cofactor">
    <cofactor evidence="2 14">
        <name>Mg(2+)</name>
        <dbReference type="ChEBI" id="CHEBI:18420"/>
    </cofactor>
</comment>
<reference evidence="17 18" key="1">
    <citation type="submission" date="2019-05" db="EMBL/GenBank/DDBJ databases">
        <title>Culicoidintestinum kansasii gen. nov., sp. nov. from the gastrointestinal tract of the biting midge, Culicoides sonorensis.</title>
        <authorList>
            <person name="Neupane S."/>
            <person name="Ghosh A."/>
            <person name="Gunther S."/>
            <person name="Martin K."/>
            <person name="Zurek L."/>
        </authorList>
    </citation>
    <scope>NUCLEOTIDE SEQUENCE [LARGE SCALE GENOMIC DNA]</scope>
    <source>
        <strain evidence="17 18">CS-1</strain>
    </source>
</reference>
<dbReference type="Gene3D" id="3.40.1390.20">
    <property type="entry name" value="HprK N-terminal domain-like"/>
    <property type="match status" value="1"/>
</dbReference>
<dbReference type="EC" id="2.7.11.-" evidence="14"/>
<accession>A0A5R8QH64</accession>
<dbReference type="CDD" id="cd01918">
    <property type="entry name" value="HprK_C"/>
    <property type="match status" value="1"/>
</dbReference>
<evidence type="ECO:0000256" key="9">
    <source>
        <dbReference type="ARBA" id="ARBA00022840"/>
    </source>
</evidence>
<comment type="caution">
    <text evidence="17">The sequence shown here is derived from an EMBL/GenBank/DDBJ whole genome shotgun (WGS) entry which is preliminary data.</text>
</comment>
<dbReference type="GO" id="GO:0000155">
    <property type="term" value="F:phosphorelay sensor kinase activity"/>
    <property type="evidence" value="ECO:0007669"/>
    <property type="project" value="InterPro"/>
</dbReference>
<feature type="region of interest" description="Important for the catalytic mechanism of dephosphorylation" evidence="14">
    <location>
        <begin position="272"/>
        <end position="277"/>
    </location>
</feature>
<feature type="binding site" evidence="14">
    <location>
        <position position="168"/>
    </location>
    <ligand>
        <name>Mg(2+)</name>
        <dbReference type="ChEBI" id="CHEBI:18420"/>
    </ligand>
</feature>
<comment type="miscellaneous">
    <text evidence="14">Both phosphorylation and phosphorolysis are carried out by the same active site and suggest a common mechanism for both reactions.</text>
</comment>
<keyword evidence="10 14" id="KW-0460">Magnesium</keyword>
<evidence type="ECO:0000256" key="14">
    <source>
        <dbReference type="HAMAP-Rule" id="MF_01249"/>
    </source>
</evidence>
<dbReference type="GO" id="GO:0004674">
    <property type="term" value="F:protein serine/threonine kinase activity"/>
    <property type="evidence" value="ECO:0007669"/>
    <property type="project" value="UniProtKB-KW"/>
</dbReference>
<dbReference type="AlphaFoldDB" id="A0A5R8QH64"/>
<dbReference type="NCBIfam" id="TIGR00679">
    <property type="entry name" value="hpr-ser"/>
    <property type="match status" value="1"/>
</dbReference>
<keyword evidence="4 14" id="KW-0723">Serine/threonine-protein kinase</keyword>
<keyword evidence="9 14" id="KW-0067">ATP-binding</keyword>
<evidence type="ECO:0000256" key="7">
    <source>
        <dbReference type="ARBA" id="ARBA00022741"/>
    </source>
</evidence>
<proteinExistence type="inferred from homology"/>
<dbReference type="GO" id="GO:0000287">
    <property type="term" value="F:magnesium ion binding"/>
    <property type="evidence" value="ECO:0007669"/>
    <property type="project" value="UniProtKB-UniRule"/>
</dbReference>
<feature type="active site" evidence="14">
    <location>
        <position position="167"/>
    </location>
</feature>
<dbReference type="HAMAP" id="MF_01249">
    <property type="entry name" value="HPr_kinase"/>
    <property type="match status" value="1"/>
</dbReference>